<sequence length="315" mass="34086">MTLGRRTLLLGAMAGSLLPRRRALAESAPDREAEAAPLPPGGRRRFIEANGIRLHAVTLGKGPPVVLLHGWPQTWFAWRETMERLSGSFTLIAPDLRGIGLSERTVAGYDKRTLAADIAALIVEAAGGRAHVVGHDMGGKVAFALAYLHPERVERLVLVDCAVPGTESGDALHGGAWHYGFHMAPGFPELLTEGRERDYIRAQIKAWSHRQDAVTEAAITEYARHYATPGGMTAGFNLYRALPDDAALAASFGRRRLDMPVLTIGGRHSVGDRLAAAMRPRATRLESLVAEGSGHFVAEEEPAFFCEQVGRFLSA</sequence>
<evidence type="ECO:0000256" key="1">
    <source>
        <dbReference type="ARBA" id="ARBA00022801"/>
    </source>
</evidence>
<dbReference type="InterPro" id="IPR000073">
    <property type="entry name" value="AB_hydrolase_1"/>
</dbReference>
<dbReference type="GO" id="GO:0016787">
    <property type="term" value="F:hydrolase activity"/>
    <property type="evidence" value="ECO:0007669"/>
    <property type="project" value="UniProtKB-KW"/>
</dbReference>
<protein>
    <submittedName>
        <fullName evidence="3">Pimeloyl-ACP methyl ester carboxylesterase</fullName>
    </submittedName>
</protein>
<dbReference type="Gene3D" id="3.40.50.1820">
    <property type="entry name" value="alpha/beta hydrolase"/>
    <property type="match status" value="1"/>
</dbReference>
<dbReference type="InterPro" id="IPR000639">
    <property type="entry name" value="Epox_hydrolase-like"/>
</dbReference>
<dbReference type="Pfam" id="PF00561">
    <property type="entry name" value="Abhydrolase_1"/>
    <property type="match status" value="1"/>
</dbReference>
<evidence type="ECO:0000259" key="2">
    <source>
        <dbReference type="Pfam" id="PF00561"/>
    </source>
</evidence>
<dbReference type="PANTHER" id="PTHR43329">
    <property type="entry name" value="EPOXIDE HYDROLASE"/>
    <property type="match status" value="1"/>
</dbReference>
<dbReference type="STRING" id="414703.SAMN04488125_101162"/>
<gene>
    <name evidence="3" type="ORF">SAMN04488125_101162</name>
</gene>
<feature type="domain" description="AB hydrolase-1" evidence="2">
    <location>
        <begin position="63"/>
        <end position="302"/>
    </location>
</feature>
<reference evidence="4" key="1">
    <citation type="submission" date="2016-10" db="EMBL/GenBank/DDBJ databases">
        <authorList>
            <person name="Varghese N."/>
            <person name="Submissions S."/>
        </authorList>
    </citation>
    <scope>NUCLEOTIDE SEQUENCE [LARGE SCALE GENOMIC DNA]</scope>
    <source>
        <strain evidence="4">CGMCC 1.6474</strain>
    </source>
</reference>
<dbReference type="Proteomes" id="UP000198804">
    <property type="component" value="Unassembled WGS sequence"/>
</dbReference>
<keyword evidence="4" id="KW-1185">Reference proteome</keyword>
<dbReference type="PRINTS" id="PR00111">
    <property type="entry name" value="ABHYDROLASE"/>
</dbReference>
<keyword evidence="1" id="KW-0378">Hydrolase</keyword>
<dbReference type="InterPro" id="IPR029058">
    <property type="entry name" value="AB_hydrolase_fold"/>
</dbReference>
<dbReference type="EMBL" id="FOSV01000001">
    <property type="protein sequence ID" value="SFK30115.1"/>
    <property type="molecule type" value="Genomic_DNA"/>
</dbReference>
<dbReference type="SUPFAM" id="SSF53474">
    <property type="entry name" value="alpha/beta-Hydrolases"/>
    <property type="match status" value="1"/>
</dbReference>
<accession>A0A1I3YE76</accession>
<organism evidence="3 4">
    <name type="scientific">Methylorubrum salsuginis</name>
    <dbReference type="NCBI Taxonomy" id="414703"/>
    <lineage>
        <taxon>Bacteria</taxon>
        <taxon>Pseudomonadati</taxon>
        <taxon>Pseudomonadota</taxon>
        <taxon>Alphaproteobacteria</taxon>
        <taxon>Hyphomicrobiales</taxon>
        <taxon>Methylobacteriaceae</taxon>
        <taxon>Methylorubrum</taxon>
    </lineage>
</organism>
<evidence type="ECO:0000313" key="4">
    <source>
        <dbReference type="Proteomes" id="UP000198804"/>
    </source>
</evidence>
<name>A0A1I3YE76_9HYPH</name>
<dbReference type="AlphaFoldDB" id="A0A1I3YE76"/>
<evidence type="ECO:0000313" key="3">
    <source>
        <dbReference type="EMBL" id="SFK30115.1"/>
    </source>
</evidence>
<dbReference type="RefSeq" id="WP_244535227.1">
    <property type="nucleotide sequence ID" value="NZ_FOSV01000001.1"/>
</dbReference>
<dbReference type="PRINTS" id="PR00412">
    <property type="entry name" value="EPOXHYDRLASE"/>
</dbReference>
<proteinExistence type="predicted"/>